<evidence type="ECO:0000256" key="8">
    <source>
        <dbReference type="ARBA" id="ARBA00022741"/>
    </source>
</evidence>
<sequence>MSTSRPWALPLSGPYAMGVYLWELAYRKGIFRTEKLPVPVAGVGSITAGGAGKTPLVLSLLGYFQREGVRVGVLSRGYGGWRSQEKIPFVFQGESPPPPEEIGDEPALMAAKYPEALYCISPDRLEGGKALVSAGVDLILLDDGFQSLELFQDLKIVILPPDIPLAGWGWIKAFLPSGELRDFPGRLLEADLLVCTRGEWEASDSPGPENWYPFLRHLALSQKLPESIVPPVLETTVRMEGVAEDSDRGGVPVHALAEKNVVLVSGIARPDRFSRMLAFYGVRPLGHLALPDHARFSDRDRTRIGKWIDTLEQSSHKKVDTILVTEKDWVKWGREETADPRIRRVLTRMMWIDEDRWVGVLQSRLRRAWTP</sequence>
<evidence type="ECO:0000256" key="10">
    <source>
        <dbReference type="ARBA" id="ARBA00022840"/>
    </source>
</evidence>
<comment type="similarity">
    <text evidence="13">Belongs to the LpxK family.</text>
</comment>
<keyword evidence="7 13" id="KW-0808">Transferase</keyword>
<dbReference type="EC" id="2.7.1.130" evidence="3 13"/>
<dbReference type="InterPro" id="IPR027417">
    <property type="entry name" value="P-loop_NTPase"/>
</dbReference>
<comment type="catalytic activity">
    <reaction evidence="13">
        <text>a lipid A disaccharide + ATP = a lipid IVA + ADP + H(+)</text>
        <dbReference type="Rhea" id="RHEA:67840"/>
        <dbReference type="ChEBI" id="CHEBI:15378"/>
        <dbReference type="ChEBI" id="CHEBI:30616"/>
        <dbReference type="ChEBI" id="CHEBI:176343"/>
        <dbReference type="ChEBI" id="CHEBI:176425"/>
        <dbReference type="ChEBI" id="CHEBI:456216"/>
        <dbReference type="EC" id="2.7.1.130"/>
    </reaction>
</comment>
<dbReference type="SUPFAM" id="SSF52540">
    <property type="entry name" value="P-loop containing nucleoside triphosphate hydrolases"/>
    <property type="match status" value="1"/>
</dbReference>
<dbReference type="PANTHER" id="PTHR42724:SF1">
    <property type="entry name" value="TETRAACYLDISACCHARIDE 4'-KINASE, MITOCHONDRIAL-RELATED"/>
    <property type="match status" value="1"/>
</dbReference>
<comment type="pathway">
    <text evidence="2 13">Glycolipid biosynthesis; lipid IV(A) biosynthesis; lipid IV(A) from (3R)-3-hydroxytetradecanoyl-[acyl-carrier-protein] and UDP-N-acetyl-alpha-D-glucosamine: step 6/6.</text>
</comment>
<dbReference type="EMBL" id="DTMM01000232">
    <property type="protein sequence ID" value="HFT94372.1"/>
    <property type="molecule type" value="Genomic_DNA"/>
</dbReference>
<evidence type="ECO:0000256" key="9">
    <source>
        <dbReference type="ARBA" id="ARBA00022777"/>
    </source>
</evidence>
<evidence type="ECO:0000313" key="14">
    <source>
        <dbReference type="EMBL" id="HFT94372.1"/>
    </source>
</evidence>
<evidence type="ECO:0000256" key="6">
    <source>
        <dbReference type="ARBA" id="ARBA00022556"/>
    </source>
</evidence>
<dbReference type="PANTHER" id="PTHR42724">
    <property type="entry name" value="TETRAACYLDISACCHARIDE 4'-KINASE"/>
    <property type="match status" value="1"/>
</dbReference>
<evidence type="ECO:0000256" key="1">
    <source>
        <dbReference type="ARBA" id="ARBA00002274"/>
    </source>
</evidence>
<gene>
    <name evidence="13 14" type="primary">lpxK</name>
    <name evidence="14" type="ORF">ENX03_10715</name>
</gene>
<comment type="function">
    <text evidence="1 13">Transfers the gamma-phosphate of ATP to the 4'-position of a tetraacyldisaccharide 1-phosphate intermediate (termed DS-1-P) to form tetraacyldisaccharide 1,4'-bis-phosphate (lipid IVA).</text>
</comment>
<keyword evidence="5 13" id="KW-0444">Lipid biosynthesis</keyword>
<proteinExistence type="inferred from homology"/>
<protein>
    <recommendedName>
        <fullName evidence="4 13">Tetraacyldisaccharide 4'-kinase</fullName>
        <ecNumber evidence="3 13">2.7.1.130</ecNumber>
    </recommendedName>
    <alternativeName>
        <fullName evidence="12 13">Lipid A 4'-kinase</fullName>
    </alternativeName>
</protein>
<organism evidence="14">
    <name type="scientific">Leptospirillum ferriphilum</name>
    <dbReference type="NCBI Taxonomy" id="178606"/>
    <lineage>
        <taxon>Bacteria</taxon>
        <taxon>Pseudomonadati</taxon>
        <taxon>Nitrospirota</taxon>
        <taxon>Nitrospiria</taxon>
        <taxon>Nitrospirales</taxon>
        <taxon>Nitrospiraceae</taxon>
        <taxon>Leptospirillum</taxon>
    </lineage>
</organism>
<dbReference type="GO" id="GO:0009244">
    <property type="term" value="P:lipopolysaccharide core region biosynthetic process"/>
    <property type="evidence" value="ECO:0007669"/>
    <property type="project" value="TreeGrafter"/>
</dbReference>
<evidence type="ECO:0000256" key="13">
    <source>
        <dbReference type="HAMAP-Rule" id="MF_00409"/>
    </source>
</evidence>
<reference evidence="14" key="1">
    <citation type="journal article" date="2020" name="mSystems">
        <title>Genome- and Community-Level Interaction Insights into Carbon Utilization and Element Cycling Functions of Hydrothermarchaeota in Hydrothermal Sediment.</title>
        <authorList>
            <person name="Zhou Z."/>
            <person name="Liu Y."/>
            <person name="Xu W."/>
            <person name="Pan J."/>
            <person name="Luo Z.H."/>
            <person name="Li M."/>
        </authorList>
    </citation>
    <scope>NUCLEOTIDE SEQUENCE [LARGE SCALE GENOMIC DNA]</scope>
    <source>
        <strain evidence="14">SpSt-902</strain>
    </source>
</reference>
<dbReference type="HAMAP" id="MF_00409">
    <property type="entry name" value="LpxK"/>
    <property type="match status" value="1"/>
</dbReference>
<evidence type="ECO:0000256" key="7">
    <source>
        <dbReference type="ARBA" id="ARBA00022679"/>
    </source>
</evidence>
<dbReference type="InterPro" id="IPR003758">
    <property type="entry name" value="LpxK"/>
</dbReference>
<keyword evidence="8 13" id="KW-0547">Nucleotide-binding</keyword>
<dbReference type="AlphaFoldDB" id="A0A7C3QVX0"/>
<comment type="caution">
    <text evidence="14">The sequence shown here is derived from an EMBL/GenBank/DDBJ whole genome shotgun (WGS) entry which is preliminary data.</text>
</comment>
<dbReference type="UniPathway" id="UPA00359">
    <property type="reaction ID" value="UER00482"/>
</dbReference>
<keyword evidence="10 13" id="KW-0067">ATP-binding</keyword>
<dbReference type="GO" id="GO:0005886">
    <property type="term" value="C:plasma membrane"/>
    <property type="evidence" value="ECO:0007669"/>
    <property type="project" value="TreeGrafter"/>
</dbReference>
<dbReference type="NCBIfam" id="TIGR00682">
    <property type="entry name" value="lpxK"/>
    <property type="match status" value="1"/>
</dbReference>
<dbReference type="GO" id="GO:0009029">
    <property type="term" value="F:lipid-A 4'-kinase activity"/>
    <property type="evidence" value="ECO:0007669"/>
    <property type="project" value="UniProtKB-UniRule"/>
</dbReference>
<dbReference type="GO" id="GO:0005524">
    <property type="term" value="F:ATP binding"/>
    <property type="evidence" value="ECO:0007669"/>
    <property type="project" value="UniProtKB-UniRule"/>
</dbReference>
<evidence type="ECO:0000256" key="12">
    <source>
        <dbReference type="ARBA" id="ARBA00029757"/>
    </source>
</evidence>
<dbReference type="Pfam" id="PF02606">
    <property type="entry name" value="LpxK"/>
    <property type="match status" value="1"/>
</dbReference>
<keyword evidence="11 13" id="KW-0443">Lipid metabolism</keyword>
<keyword evidence="9 13" id="KW-0418">Kinase</keyword>
<feature type="binding site" evidence="13">
    <location>
        <begin position="47"/>
        <end position="54"/>
    </location>
    <ligand>
        <name>ATP</name>
        <dbReference type="ChEBI" id="CHEBI:30616"/>
    </ligand>
</feature>
<evidence type="ECO:0000256" key="11">
    <source>
        <dbReference type="ARBA" id="ARBA00023098"/>
    </source>
</evidence>
<evidence type="ECO:0000256" key="4">
    <source>
        <dbReference type="ARBA" id="ARBA00016436"/>
    </source>
</evidence>
<name>A0A7C3QVX0_9BACT</name>
<keyword evidence="6 13" id="KW-0441">Lipid A biosynthesis</keyword>
<evidence type="ECO:0000256" key="3">
    <source>
        <dbReference type="ARBA" id="ARBA00012071"/>
    </source>
</evidence>
<dbReference type="GO" id="GO:0009245">
    <property type="term" value="P:lipid A biosynthetic process"/>
    <property type="evidence" value="ECO:0007669"/>
    <property type="project" value="UniProtKB-UniRule"/>
</dbReference>
<accession>A0A7C3QVX0</accession>
<evidence type="ECO:0000256" key="2">
    <source>
        <dbReference type="ARBA" id="ARBA00004870"/>
    </source>
</evidence>
<evidence type="ECO:0000256" key="5">
    <source>
        <dbReference type="ARBA" id="ARBA00022516"/>
    </source>
</evidence>